<dbReference type="AlphaFoldDB" id="A0A0E0ICC9"/>
<dbReference type="Proteomes" id="UP000006591">
    <property type="component" value="Chromosome 8"/>
</dbReference>
<keyword evidence="4" id="KW-1185">Reference proteome</keyword>
<feature type="chain" id="PRO_5002362818" evidence="2">
    <location>
        <begin position="27"/>
        <end position="229"/>
    </location>
</feature>
<evidence type="ECO:0000313" key="3">
    <source>
        <dbReference type="EnsemblPlants" id="ONIVA08G17230.1"/>
    </source>
</evidence>
<reference evidence="3" key="2">
    <citation type="submission" date="2018-04" db="EMBL/GenBank/DDBJ databases">
        <title>OnivRS2 (Oryza nivara Reference Sequence Version 2).</title>
        <authorList>
            <person name="Zhang J."/>
            <person name="Kudrna D."/>
            <person name="Lee S."/>
            <person name="Talag J."/>
            <person name="Rajasekar S."/>
            <person name="Welchert J."/>
            <person name="Hsing Y.-I."/>
            <person name="Wing R.A."/>
        </authorList>
    </citation>
    <scope>NUCLEOTIDE SEQUENCE [LARGE SCALE GENOMIC DNA]</scope>
    <source>
        <strain evidence="3">SL10</strain>
    </source>
</reference>
<sequence length="229" mass="24825">MAAKSDAKSAFSFFCSLLSLPHLSLSILCGDGGYGQRGAEWWPAEVACERAAAATTLASSGGSGSRRRQRASARRPAEQSGGGRVRGGGCRCRRRAVTKRPGDADAVADMPRRRPGEAVAVHWLRHAMFDAAGDDGAAGGGHGRFMDRNKKFSFLSEIMLLQYELTCLTRLNFDDERINSEEASTFMVRSHEDVQVQNLPSVRLHRPPTPRPSAGVGGRVRLWRGGGDR</sequence>
<evidence type="ECO:0000313" key="4">
    <source>
        <dbReference type="Proteomes" id="UP000006591"/>
    </source>
</evidence>
<name>A0A0E0ICC9_ORYNI</name>
<keyword evidence="2" id="KW-0732">Signal</keyword>
<reference evidence="3" key="1">
    <citation type="submission" date="2015-04" db="UniProtKB">
        <authorList>
            <consortium name="EnsemblPlants"/>
        </authorList>
    </citation>
    <scope>IDENTIFICATION</scope>
    <source>
        <strain evidence="3">SL10</strain>
    </source>
</reference>
<dbReference type="STRING" id="4536.A0A0E0ICC9"/>
<dbReference type="EnsemblPlants" id="ONIVA08G17230.1">
    <property type="protein sequence ID" value="ONIVA08G17230.1"/>
    <property type="gene ID" value="ONIVA08G17230"/>
</dbReference>
<evidence type="ECO:0000256" key="2">
    <source>
        <dbReference type="SAM" id="SignalP"/>
    </source>
</evidence>
<accession>A0A0E0ICC9</accession>
<feature type="compositionally biased region" description="Gly residues" evidence="1">
    <location>
        <begin position="80"/>
        <end position="89"/>
    </location>
</feature>
<organism evidence="3">
    <name type="scientific">Oryza nivara</name>
    <name type="common">Indian wild rice</name>
    <name type="synonym">Oryza sativa f. spontanea</name>
    <dbReference type="NCBI Taxonomy" id="4536"/>
    <lineage>
        <taxon>Eukaryota</taxon>
        <taxon>Viridiplantae</taxon>
        <taxon>Streptophyta</taxon>
        <taxon>Embryophyta</taxon>
        <taxon>Tracheophyta</taxon>
        <taxon>Spermatophyta</taxon>
        <taxon>Magnoliopsida</taxon>
        <taxon>Liliopsida</taxon>
        <taxon>Poales</taxon>
        <taxon>Poaceae</taxon>
        <taxon>BOP clade</taxon>
        <taxon>Oryzoideae</taxon>
        <taxon>Oryzeae</taxon>
        <taxon>Oryzinae</taxon>
        <taxon>Oryza</taxon>
    </lineage>
</organism>
<evidence type="ECO:0000256" key="1">
    <source>
        <dbReference type="SAM" id="MobiDB-lite"/>
    </source>
</evidence>
<proteinExistence type="predicted"/>
<dbReference type="Gramene" id="ONIVA08G17230.1">
    <property type="protein sequence ID" value="ONIVA08G17230.1"/>
    <property type="gene ID" value="ONIVA08G17230"/>
</dbReference>
<protein>
    <submittedName>
        <fullName evidence="3">Uncharacterized protein</fullName>
    </submittedName>
</protein>
<dbReference type="HOGENOM" id="CLU_1211467_0_0_1"/>
<feature type="signal peptide" evidence="2">
    <location>
        <begin position="1"/>
        <end position="26"/>
    </location>
</feature>
<feature type="region of interest" description="Disordered" evidence="1">
    <location>
        <begin position="57"/>
        <end position="89"/>
    </location>
</feature>